<feature type="compositionally biased region" description="Basic and acidic residues" evidence="1">
    <location>
        <begin position="60"/>
        <end position="77"/>
    </location>
</feature>
<protein>
    <recommendedName>
        <fullName evidence="5">Secreted protein</fullName>
    </recommendedName>
</protein>
<reference evidence="3 4" key="1">
    <citation type="submission" date="2019-07" db="EMBL/GenBank/DDBJ databases">
        <title>Lysobacter weifangensis sp. nov., isolated from bensulfuron-methyl contaminated farmland soil.</title>
        <authorList>
            <person name="Zhao H."/>
        </authorList>
    </citation>
    <scope>NUCLEOTIDE SEQUENCE [LARGE SCALE GENOMIC DNA]</scope>
    <source>
        <strain evidence="3 4">CC-Bw-6</strain>
    </source>
</reference>
<evidence type="ECO:0000313" key="4">
    <source>
        <dbReference type="Proteomes" id="UP000315891"/>
    </source>
</evidence>
<feature type="compositionally biased region" description="Pro residues" evidence="1">
    <location>
        <begin position="20"/>
        <end position="31"/>
    </location>
</feature>
<keyword evidence="4" id="KW-1185">Reference proteome</keyword>
<dbReference type="RefSeq" id="WP_143879749.1">
    <property type="nucleotide sequence ID" value="NZ_BAABLZ010000001.1"/>
</dbReference>
<feature type="region of interest" description="Disordered" evidence="1">
    <location>
        <begin position="18"/>
        <end position="77"/>
    </location>
</feature>
<sequence>MKLRHASFLFLALAAACSAPTPPPTDQPPDPQAAAQHARDTQLRDAMQKPIQKAQGVEDTTLKAADEQRDQIEDQGG</sequence>
<keyword evidence="2" id="KW-0732">Signal</keyword>
<dbReference type="EMBL" id="CP041742">
    <property type="protein sequence ID" value="QDQ74240.1"/>
    <property type="molecule type" value="Genomic_DNA"/>
</dbReference>
<evidence type="ECO:0000256" key="2">
    <source>
        <dbReference type="SAM" id="SignalP"/>
    </source>
</evidence>
<evidence type="ECO:0008006" key="5">
    <source>
        <dbReference type="Google" id="ProtNLM"/>
    </source>
</evidence>
<feature type="chain" id="PRO_5021820085" description="Secreted protein" evidence="2">
    <location>
        <begin position="22"/>
        <end position="77"/>
    </location>
</feature>
<feature type="compositionally biased region" description="Basic and acidic residues" evidence="1">
    <location>
        <begin position="37"/>
        <end position="47"/>
    </location>
</feature>
<name>A0A516V6U7_9GAMM</name>
<gene>
    <name evidence="3" type="ORF">FNZ56_10270</name>
</gene>
<dbReference type="Proteomes" id="UP000315891">
    <property type="component" value="Chromosome"/>
</dbReference>
<feature type="signal peptide" evidence="2">
    <location>
        <begin position="1"/>
        <end position="21"/>
    </location>
</feature>
<proteinExistence type="predicted"/>
<organism evidence="3 4">
    <name type="scientific">Pseudoluteimonas lycopersici</name>
    <dbReference type="NCBI Taxonomy" id="1324796"/>
    <lineage>
        <taxon>Bacteria</taxon>
        <taxon>Pseudomonadati</taxon>
        <taxon>Pseudomonadota</taxon>
        <taxon>Gammaproteobacteria</taxon>
        <taxon>Lysobacterales</taxon>
        <taxon>Lysobacteraceae</taxon>
        <taxon>Pseudoluteimonas</taxon>
    </lineage>
</organism>
<evidence type="ECO:0000313" key="3">
    <source>
        <dbReference type="EMBL" id="QDQ74240.1"/>
    </source>
</evidence>
<dbReference type="AlphaFoldDB" id="A0A516V6U7"/>
<dbReference type="PROSITE" id="PS51257">
    <property type="entry name" value="PROKAR_LIPOPROTEIN"/>
    <property type="match status" value="1"/>
</dbReference>
<accession>A0A516V6U7</accession>
<evidence type="ECO:0000256" key="1">
    <source>
        <dbReference type="SAM" id="MobiDB-lite"/>
    </source>
</evidence>